<dbReference type="Proteomes" id="UP001515480">
    <property type="component" value="Unassembled WGS sequence"/>
</dbReference>
<keyword evidence="3" id="KW-0804">Transcription</keyword>
<dbReference type="GO" id="GO:1990841">
    <property type="term" value="F:promoter-specific chromatin binding"/>
    <property type="evidence" value="ECO:0007669"/>
    <property type="project" value="TreeGrafter"/>
</dbReference>
<sequence>MAEPGAEELLLAMQQYNPILPDEVTRHFLELSGCEASDPRVVRVVSLAAHKFVADLTNDALQHFKARQQGKGGRLALTTEDLVASCKEYGIHIAKPTYYADAPGKAPAQQSLEADPPA</sequence>
<reference evidence="6 7" key="1">
    <citation type="journal article" date="2024" name="Science">
        <title>Giant polyketide synthase enzymes in the biosynthesis of giant marine polyether toxins.</title>
        <authorList>
            <person name="Fallon T.R."/>
            <person name="Shende V.V."/>
            <person name="Wierzbicki I.H."/>
            <person name="Pendleton A.L."/>
            <person name="Watervoot N.F."/>
            <person name="Auber R.P."/>
            <person name="Gonzalez D.J."/>
            <person name="Wisecaver J.H."/>
            <person name="Moore B.S."/>
        </authorList>
    </citation>
    <scope>NUCLEOTIDE SEQUENCE [LARGE SCALE GENOMIC DNA]</scope>
    <source>
        <strain evidence="6 7">12B1</strain>
    </source>
</reference>
<dbReference type="Pfam" id="PF03540">
    <property type="entry name" value="TAF10"/>
    <property type="match status" value="1"/>
</dbReference>
<evidence type="ECO:0000313" key="7">
    <source>
        <dbReference type="Proteomes" id="UP001515480"/>
    </source>
</evidence>
<keyword evidence="7" id="KW-1185">Reference proteome</keyword>
<evidence type="ECO:0008006" key="8">
    <source>
        <dbReference type="Google" id="ProtNLM"/>
    </source>
</evidence>
<dbReference type="GO" id="GO:0016251">
    <property type="term" value="F:RNA polymerase II general transcription initiation factor activity"/>
    <property type="evidence" value="ECO:0007669"/>
    <property type="project" value="TreeGrafter"/>
</dbReference>
<dbReference type="GO" id="GO:0000124">
    <property type="term" value="C:SAGA complex"/>
    <property type="evidence" value="ECO:0007669"/>
    <property type="project" value="TreeGrafter"/>
</dbReference>
<comment type="similarity">
    <text evidence="5">Belongs to the TAF10 family.</text>
</comment>
<dbReference type="PANTHER" id="PTHR21242">
    <property type="entry name" value="TRANSCRIPTION INITIATION FACTOR TFIID SUBUNIT 10"/>
    <property type="match status" value="1"/>
</dbReference>
<dbReference type="AlphaFoldDB" id="A0AB34IE41"/>
<keyword evidence="2" id="KW-0805">Transcription regulation</keyword>
<organism evidence="6 7">
    <name type="scientific">Prymnesium parvum</name>
    <name type="common">Toxic golden alga</name>
    <dbReference type="NCBI Taxonomy" id="97485"/>
    <lineage>
        <taxon>Eukaryota</taxon>
        <taxon>Haptista</taxon>
        <taxon>Haptophyta</taxon>
        <taxon>Prymnesiophyceae</taxon>
        <taxon>Prymnesiales</taxon>
        <taxon>Prymnesiaceae</taxon>
        <taxon>Prymnesium</taxon>
    </lineage>
</organism>
<evidence type="ECO:0000256" key="2">
    <source>
        <dbReference type="ARBA" id="ARBA00023015"/>
    </source>
</evidence>
<dbReference type="GO" id="GO:0005669">
    <property type="term" value="C:transcription factor TFIID complex"/>
    <property type="evidence" value="ECO:0007669"/>
    <property type="project" value="TreeGrafter"/>
</dbReference>
<dbReference type="GO" id="GO:0006367">
    <property type="term" value="P:transcription initiation at RNA polymerase II promoter"/>
    <property type="evidence" value="ECO:0007669"/>
    <property type="project" value="TreeGrafter"/>
</dbReference>
<dbReference type="PANTHER" id="PTHR21242:SF0">
    <property type="entry name" value="TRANSCRIPTION INITIATION FACTOR TFIID SUBUNIT 10"/>
    <property type="match status" value="1"/>
</dbReference>
<proteinExistence type="inferred from homology"/>
<evidence type="ECO:0000256" key="1">
    <source>
        <dbReference type="ARBA" id="ARBA00004123"/>
    </source>
</evidence>
<evidence type="ECO:0000256" key="4">
    <source>
        <dbReference type="ARBA" id="ARBA00023242"/>
    </source>
</evidence>
<dbReference type="InterPro" id="IPR003923">
    <property type="entry name" value="TAF10"/>
</dbReference>
<gene>
    <name evidence="6" type="ORF">AB1Y20_016471</name>
</gene>
<evidence type="ECO:0000256" key="5">
    <source>
        <dbReference type="ARBA" id="ARBA00025730"/>
    </source>
</evidence>
<name>A0AB34IE41_PRYPA</name>
<dbReference type="PRINTS" id="PR01443">
    <property type="entry name" value="TFIID30KDSUB"/>
</dbReference>
<comment type="subcellular location">
    <subcellularLocation>
        <location evidence="1">Nucleus</location>
    </subcellularLocation>
</comment>
<dbReference type="CDD" id="cd07982">
    <property type="entry name" value="HFD_TAF10"/>
    <property type="match status" value="1"/>
</dbReference>
<keyword evidence="4" id="KW-0539">Nucleus</keyword>
<accession>A0AB34IE41</accession>
<evidence type="ECO:0000313" key="6">
    <source>
        <dbReference type="EMBL" id="KAL1496517.1"/>
    </source>
</evidence>
<protein>
    <recommendedName>
        <fullName evidence="8">Transcription initiation factor TFIID subunit 10</fullName>
    </recommendedName>
</protein>
<evidence type="ECO:0000256" key="3">
    <source>
        <dbReference type="ARBA" id="ARBA00023163"/>
    </source>
</evidence>
<dbReference type="EMBL" id="JBGBPQ010000029">
    <property type="protein sequence ID" value="KAL1496517.1"/>
    <property type="molecule type" value="Genomic_DNA"/>
</dbReference>
<comment type="caution">
    <text evidence="6">The sequence shown here is derived from an EMBL/GenBank/DDBJ whole genome shotgun (WGS) entry which is preliminary data.</text>
</comment>